<dbReference type="GO" id="GO:0051082">
    <property type="term" value="F:unfolded protein binding"/>
    <property type="evidence" value="ECO:0007669"/>
    <property type="project" value="InterPro"/>
</dbReference>
<evidence type="ECO:0000256" key="1">
    <source>
        <dbReference type="ARBA" id="ARBA00008045"/>
    </source>
</evidence>
<sequence length="120" mass="13784">MSLEARLEAATTEYQKLQKVDIANAVENLQKLDSQLQENEIVQKEFNLLKDDSNIYKLVGPVLVKQDKAEATENVARRLEHIQSDIKRMEDQVKDLTEKFEKKKVEIVQLNASRAQQTAS</sequence>
<keyword evidence="2" id="KW-0143">Chaperone</keyword>
<dbReference type="OrthoDB" id="248120at2759"/>
<dbReference type="CDD" id="cd23161">
    <property type="entry name" value="Prefoldin_6"/>
    <property type="match status" value="1"/>
</dbReference>
<dbReference type="GO" id="GO:0006457">
    <property type="term" value="P:protein folding"/>
    <property type="evidence" value="ECO:0007669"/>
    <property type="project" value="InterPro"/>
</dbReference>
<dbReference type="GO" id="GO:0051087">
    <property type="term" value="F:protein-folding chaperone binding"/>
    <property type="evidence" value="ECO:0007669"/>
    <property type="project" value="TreeGrafter"/>
</dbReference>
<dbReference type="EMBL" id="QKWP01001878">
    <property type="protein sequence ID" value="RIB06038.1"/>
    <property type="molecule type" value="Genomic_DNA"/>
</dbReference>
<dbReference type="InterPro" id="IPR002777">
    <property type="entry name" value="PFD_beta-like"/>
</dbReference>
<proteinExistence type="inferred from homology"/>
<evidence type="ECO:0000313" key="5">
    <source>
        <dbReference type="Proteomes" id="UP000266673"/>
    </source>
</evidence>
<comment type="caution">
    <text evidence="4">The sequence shown here is derived from an EMBL/GenBank/DDBJ whole genome shotgun (WGS) entry which is preliminary data.</text>
</comment>
<dbReference type="GO" id="GO:0016272">
    <property type="term" value="C:prefoldin complex"/>
    <property type="evidence" value="ECO:0007669"/>
    <property type="project" value="InterPro"/>
</dbReference>
<dbReference type="SUPFAM" id="SSF46579">
    <property type="entry name" value="Prefoldin"/>
    <property type="match status" value="1"/>
</dbReference>
<protein>
    <submittedName>
        <fullName evidence="4">Prefoldin subunit 6</fullName>
    </submittedName>
</protein>
<dbReference type="Proteomes" id="UP000266673">
    <property type="component" value="Unassembled WGS sequence"/>
</dbReference>
<evidence type="ECO:0000256" key="3">
    <source>
        <dbReference type="SAM" id="Coils"/>
    </source>
</evidence>
<dbReference type="PANTHER" id="PTHR21431">
    <property type="entry name" value="PREFOLDIN SUBUNIT 6"/>
    <property type="match status" value="1"/>
</dbReference>
<accession>A0A397UAC0</accession>
<name>A0A397UAC0_9GLOM</name>
<gene>
    <name evidence="4" type="ORF">C2G38_2218077</name>
</gene>
<dbReference type="Pfam" id="PF01920">
    <property type="entry name" value="Prefoldin_2"/>
    <property type="match status" value="1"/>
</dbReference>
<dbReference type="AlphaFoldDB" id="A0A397UAC0"/>
<keyword evidence="5" id="KW-1185">Reference proteome</keyword>
<dbReference type="Gene3D" id="1.10.287.370">
    <property type="match status" value="1"/>
</dbReference>
<dbReference type="PANTHER" id="PTHR21431:SF0">
    <property type="entry name" value="PREFOLDIN SUBUNIT 6"/>
    <property type="match status" value="1"/>
</dbReference>
<dbReference type="InterPro" id="IPR009053">
    <property type="entry name" value="Prefoldin"/>
</dbReference>
<evidence type="ECO:0000256" key="2">
    <source>
        <dbReference type="ARBA" id="ARBA00023186"/>
    </source>
</evidence>
<keyword evidence="3" id="KW-0175">Coiled coil</keyword>
<dbReference type="GO" id="GO:0051131">
    <property type="term" value="P:chaperone-mediated protein complex assembly"/>
    <property type="evidence" value="ECO:0007669"/>
    <property type="project" value="TreeGrafter"/>
</dbReference>
<reference evidence="4 5" key="1">
    <citation type="submission" date="2018-06" db="EMBL/GenBank/DDBJ databases">
        <title>Comparative genomics reveals the genomic features of Rhizophagus irregularis, R. cerebriforme, R. diaphanum and Gigaspora rosea, and their symbiotic lifestyle signature.</title>
        <authorList>
            <person name="Morin E."/>
            <person name="San Clemente H."/>
            <person name="Chen E.C.H."/>
            <person name="De La Providencia I."/>
            <person name="Hainaut M."/>
            <person name="Kuo A."/>
            <person name="Kohler A."/>
            <person name="Murat C."/>
            <person name="Tang N."/>
            <person name="Roy S."/>
            <person name="Loubradou J."/>
            <person name="Henrissat B."/>
            <person name="Grigoriev I.V."/>
            <person name="Corradi N."/>
            <person name="Roux C."/>
            <person name="Martin F.M."/>
        </authorList>
    </citation>
    <scope>NUCLEOTIDE SEQUENCE [LARGE SCALE GENOMIC DNA]</scope>
    <source>
        <strain evidence="4 5">DAOM 194757</strain>
    </source>
</reference>
<evidence type="ECO:0000313" key="4">
    <source>
        <dbReference type="EMBL" id="RIB06038.1"/>
    </source>
</evidence>
<organism evidence="4 5">
    <name type="scientific">Gigaspora rosea</name>
    <dbReference type="NCBI Taxonomy" id="44941"/>
    <lineage>
        <taxon>Eukaryota</taxon>
        <taxon>Fungi</taxon>
        <taxon>Fungi incertae sedis</taxon>
        <taxon>Mucoromycota</taxon>
        <taxon>Glomeromycotina</taxon>
        <taxon>Glomeromycetes</taxon>
        <taxon>Diversisporales</taxon>
        <taxon>Gigasporaceae</taxon>
        <taxon>Gigaspora</taxon>
    </lineage>
</organism>
<comment type="similarity">
    <text evidence="1">Belongs to the prefoldin subunit beta family.</text>
</comment>
<dbReference type="STRING" id="44941.A0A397UAC0"/>
<dbReference type="FunFam" id="1.10.287.370:FF:000003">
    <property type="entry name" value="Prefoldin subunit 6"/>
    <property type="match status" value="1"/>
</dbReference>
<feature type="coiled-coil region" evidence="3">
    <location>
        <begin position="72"/>
        <end position="113"/>
    </location>
</feature>
<dbReference type="GO" id="GO:0005737">
    <property type="term" value="C:cytoplasm"/>
    <property type="evidence" value="ECO:0007669"/>
    <property type="project" value="TreeGrafter"/>
</dbReference>